<reference evidence="2 3" key="1">
    <citation type="submission" date="2017-04" db="EMBL/GenBank/DDBJ databases">
        <authorList>
            <person name="Afonso C.L."/>
            <person name="Miller P.J."/>
            <person name="Scott M.A."/>
            <person name="Spackman E."/>
            <person name="Goraichik I."/>
            <person name="Dimitrov K.M."/>
            <person name="Suarez D.L."/>
            <person name="Swayne D.E."/>
        </authorList>
    </citation>
    <scope>NUCLEOTIDE SEQUENCE [LARGE SCALE GENOMIC DNA]</scope>
    <source>
        <strain evidence="2 3">DSM 11270</strain>
    </source>
</reference>
<accession>A0A1W1V3M4</accession>
<gene>
    <name evidence="2" type="ORF">SAMN00017405_1812</name>
</gene>
<dbReference type="STRING" id="656914.SAMN00017405_1812"/>
<dbReference type="Gene3D" id="3.40.630.30">
    <property type="match status" value="1"/>
</dbReference>
<sequence length="298" mass="35277">MIELKDKDIFDQFFKSDRYEGSECTFTNLYMWRKTYNITWTLVDDFLCVKATLNDATYVLPPFPRNKDGFFKVVDKLIDYIKEINIPFVMGGITEDLMAYMEKERPNMFNFTEDFDTHDYVYSAEDLVELKGRKYSRKRNHIKNFKKHYSDYEYFDMTEELVPSCIQSAIDWCEKKEKDFNDKRSLICERDALIEALKQFTYLGFKGGVIKVNDKVEAFTFGELLNEDTAVIHVEKGNRELNGIYPTINQDFCIRNWSEIKFINREEDLGLPGLKKAKESYYPVKFIKKYSATLKNEG</sequence>
<protein>
    <recommendedName>
        <fullName evidence="1">Phosphatidylglycerol lysyltransferase C-terminal domain-containing protein</fullName>
    </recommendedName>
</protein>
<keyword evidence="3" id="KW-1185">Reference proteome</keyword>
<dbReference type="InterPro" id="IPR024320">
    <property type="entry name" value="LPG_synthase_C"/>
</dbReference>
<dbReference type="PANTHER" id="PTHR41373:SF1">
    <property type="entry name" value="PHOSPHATIDYLGLYCEROL LYSYLTRANSFERASE C-TERMINAL DOMAIN-CONTAINING PROTEIN"/>
    <property type="match status" value="1"/>
</dbReference>
<proteinExistence type="predicted"/>
<name>A0A1W1V3M4_DESTI</name>
<dbReference type="PANTHER" id="PTHR41373">
    <property type="entry name" value="DUF2156 DOMAIN-CONTAINING PROTEIN"/>
    <property type="match status" value="1"/>
</dbReference>
<dbReference type="OrthoDB" id="9765580at2"/>
<organism evidence="2 3">
    <name type="scientific">Desulfonispora thiosulfatigenes DSM 11270</name>
    <dbReference type="NCBI Taxonomy" id="656914"/>
    <lineage>
        <taxon>Bacteria</taxon>
        <taxon>Bacillati</taxon>
        <taxon>Bacillota</taxon>
        <taxon>Clostridia</taxon>
        <taxon>Eubacteriales</taxon>
        <taxon>Peptococcaceae</taxon>
        <taxon>Desulfonispora</taxon>
    </lineage>
</organism>
<dbReference type="SUPFAM" id="SSF55729">
    <property type="entry name" value="Acyl-CoA N-acyltransferases (Nat)"/>
    <property type="match status" value="2"/>
</dbReference>
<dbReference type="InterPro" id="IPR016732">
    <property type="entry name" value="UCP018688"/>
</dbReference>
<dbReference type="InterPro" id="IPR016181">
    <property type="entry name" value="Acyl_CoA_acyltransferase"/>
</dbReference>
<dbReference type="Pfam" id="PF09924">
    <property type="entry name" value="LPG_synthase_C"/>
    <property type="match status" value="1"/>
</dbReference>
<evidence type="ECO:0000259" key="1">
    <source>
        <dbReference type="Pfam" id="PF09924"/>
    </source>
</evidence>
<dbReference type="RefSeq" id="WP_084052795.1">
    <property type="nucleotide sequence ID" value="NZ_FWWT01000015.1"/>
</dbReference>
<feature type="domain" description="Phosphatidylglycerol lysyltransferase C-terminal" evidence="1">
    <location>
        <begin position="20"/>
        <end position="292"/>
    </location>
</feature>
<dbReference type="AlphaFoldDB" id="A0A1W1V3M4"/>
<evidence type="ECO:0000313" key="2">
    <source>
        <dbReference type="EMBL" id="SMB88007.1"/>
    </source>
</evidence>
<dbReference type="PIRSF" id="PIRSF018688">
    <property type="entry name" value="UCP018688"/>
    <property type="match status" value="1"/>
</dbReference>
<dbReference type="EMBL" id="FWWT01000015">
    <property type="protein sequence ID" value="SMB88007.1"/>
    <property type="molecule type" value="Genomic_DNA"/>
</dbReference>
<evidence type="ECO:0000313" key="3">
    <source>
        <dbReference type="Proteomes" id="UP000192731"/>
    </source>
</evidence>
<dbReference type="Proteomes" id="UP000192731">
    <property type="component" value="Unassembled WGS sequence"/>
</dbReference>